<dbReference type="GO" id="GO:0016747">
    <property type="term" value="F:acyltransferase activity, transferring groups other than amino-acyl groups"/>
    <property type="evidence" value="ECO:0007669"/>
    <property type="project" value="InterPro"/>
</dbReference>
<feature type="transmembrane region" description="Helical" evidence="1">
    <location>
        <begin position="286"/>
        <end position="305"/>
    </location>
</feature>
<keyword evidence="1" id="KW-1133">Transmembrane helix</keyword>
<evidence type="ECO:0000313" key="4">
    <source>
        <dbReference type="Proteomes" id="UP000757890"/>
    </source>
</evidence>
<gene>
    <name evidence="3" type="ORF">HXL70_08980</name>
</gene>
<comment type="caution">
    <text evidence="3">The sequence shown here is derived from an EMBL/GenBank/DDBJ whole genome shotgun (WGS) entry which is preliminary data.</text>
</comment>
<feature type="transmembrane region" description="Helical" evidence="1">
    <location>
        <begin position="43"/>
        <end position="64"/>
    </location>
</feature>
<feature type="transmembrane region" description="Helical" evidence="1">
    <location>
        <begin position="85"/>
        <end position="106"/>
    </location>
</feature>
<dbReference type="AlphaFoldDB" id="A0A930B8X4"/>
<accession>A0A930B8X4</accession>
<dbReference type="EMBL" id="JABZMK010000110">
    <property type="protein sequence ID" value="MBF1130151.1"/>
    <property type="molecule type" value="Genomic_DNA"/>
</dbReference>
<dbReference type="Proteomes" id="UP000757890">
    <property type="component" value="Unassembled WGS sequence"/>
</dbReference>
<evidence type="ECO:0000259" key="2">
    <source>
        <dbReference type="Pfam" id="PF01757"/>
    </source>
</evidence>
<evidence type="ECO:0000313" key="3">
    <source>
        <dbReference type="EMBL" id="MBF1130151.1"/>
    </source>
</evidence>
<dbReference type="InterPro" id="IPR002656">
    <property type="entry name" value="Acyl_transf_3_dom"/>
</dbReference>
<keyword evidence="1" id="KW-0472">Membrane</keyword>
<dbReference type="PANTHER" id="PTHR37312">
    <property type="entry name" value="MEMBRANE-BOUND ACYLTRANSFERASE YKRP-RELATED"/>
    <property type="match status" value="1"/>
</dbReference>
<feature type="transmembrane region" description="Helical" evidence="1">
    <location>
        <begin position="126"/>
        <end position="144"/>
    </location>
</feature>
<name>A0A930B8X4_9FIRM</name>
<sequence length="334" mass="38483">MAESNRIRQIDIVKGIAIVLVVIGHSIPDAMAVGGIVNPYVRLLHSIIYSFHMPLFFIISGYFLNTDHVKGRTGQLIWKKFNRLMVPYFFVGLVYAPFKLLLSKFANDPLKVGDIWKILMGKNPDGELWFLYSLFIISLVIYILRLKVNISMLMVSFFVALISYWEPVLPAGILFFQFFVVLGMYVRQNHPKWIRNISGRIVICSLIAFIILNFFFYKGVHFPIKLFSGVFGSILSIYVAQFLGEIRESRVIYMIELAGKYCMEIYLLSDIIKVPIRILLWSKLHLYYTTLLCCTLISTIVLVLVKRYITRNWVVVNWLLFGDKSGYKNIGGGS</sequence>
<feature type="transmembrane region" description="Helical" evidence="1">
    <location>
        <begin position="222"/>
        <end position="240"/>
    </location>
</feature>
<organism evidence="3 4">
    <name type="scientific">Dialister invisus</name>
    <dbReference type="NCBI Taxonomy" id="218538"/>
    <lineage>
        <taxon>Bacteria</taxon>
        <taxon>Bacillati</taxon>
        <taxon>Bacillota</taxon>
        <taxon>Negativicutes</taxon>
        <taxon>Veillonellales</taxon>
        <taxon>Veillonellaceae</taxon>
        <taxon>Dialister</taxon>
    </lineage>
</organism>
<feature type="domain" description="Acyltransferase 3" evidence="2">
    <location>
        <begin position="8"/>
        <end position="303"/>
    </location>
</feature>
<keyword evidence="1" id="KW-0812">Transmembrane</keyword>
<evidence type="ECO:0000256" key="1">
    <source>
        <dbReference type="SAM" id="Phobius"/>
    </source>
</evidence>
<dbReference type="Pfam" id="PF01757">
    <property type="entry name" value="Acyl_transf_3"/>
    <property type="match status" value="1"/>
</dbReference>
<dbReference type="InterPro" id="IPR052734">
    <property type="entry name" value="Nod_factor_acetyltransferase"/>
</dbReference>
<protein>
    <submittedName>
        <fullName evidence="3">Acyltransferase family protein</fullName>
    </submittedName>
</protein>
<keyword evidence="3" id="KW-0012">Acyltransferase</keyword>
<feature type="transmembrane region" description="Helical" evidence="1">
    <location>
        <begin position="12"/>
        <end position="37"/>
    </location>
</feature>
<proteinExistence type="predicted"/>
<feature type="transmembrane region" description="Helical" evidence="1">
    <location>
        <begin position="199"/>
        <end position="216"/>
    </location>
</feature>
<keyword evidence="3" id="KW-0808">Transferase</keyword>
<feature type="transmembrane region" description="Helical" evidence="1">
    <location>
        <begin position="171"/>
        <end position="187"/>
    </location>
</feature>
<reference evidence="3" key="1">
    <citation type="submission" date="2020-04" db="EMBL/GenBank/DDBJ databases">
        <title>Deep metagenomics examines the oral microbiome during advanced dental caries in children, revealing novel taxa and co-occurrences with host molecules.</title>
        <authorList>
            <person name="Baker J.L."/>
            <person name="Morton J.T."/>
            <person name="Dinis M."/>
            <person name="Alvarez R."/>
            <person name="Tran N.C."/>
            <person name="Knight R."/>
            <person name="Edlund A."/>
        </authorList>
    </citation>
    <scope>NUCLEOTIDE SEQUENCE</scope>
    <source>
        <strain evidence="3">JCVI_32_bin.14</strain>
    </source>
</reference>
<dbReference type="PANTHER" id="PTHR37312:SF1">
    <property type="entry name" value="MEMBRANE-BOUND ACYLTRANSFERASE YKRP-RELATED"/>
    <property type="match status" value="1"/>
</dbReference>